<feature type="transmembrane region" description="Helical" evidence="1">
    <location>
        <begin position="139"/>
        <end position="162"/>
    </location>
</feature>
<feature type="transmembrane region" description="Helical" evidence="1">
    <location>
        <begin position="207"/>
        <end position="228"/>
    </location>
</feature>
<reference evidence="2 3" key="1">
    <citation type="submission" date="2021-06" db="EMBL/GenBank/DDBJ databases">
        <title>Genome-based taxonomic framework of Microbacterium strains isolated from marine environment, the description of four new species and reclassification of four preexisting species.</title>
        <authorList>
            <person name="Lee S.D."/>
            <person name="Kim S.-M."/>
            <person name="Byeon Y.-S."/>
            <person name="Yang H.L."/>
            <person name="Kim I.S."/>
        </authorList>
    </citation>
    <scope>NUCLEOTIDE SEQUENCE [LARGE SCALE GENOMIC DNA]</scope>
    <source>
        <strain evidence="2 3">SSW1-49</strain>
    </source>
</reference>
<feature type="transmembrane region" description="Helical" evidence="1">
    <location>
        <begin position="275"/>
        <end position="296"/>
    </location>
</feature>
<sequence>MRKGVLSTFARSKRLSFAVVGNGLASLASLALSVAIARSSSVAVFAAFSIAMVAYLFGSGLIRSALTDSALSRPSDRSTYVRSFQRASLVALLSGAALVAWGALAGNAYLVILGITFHGLLSFDFIRTFDSAAGAASRAMASTAIWSMLTMSASVLSILGVLDATAVFVAWAASGALSGYVLMWAARTPLVPKWSRHREDTRVAGLFALDFAVGSGGSLLTTGLLGLLDSARILGAVRGAGTLLGPLNLVSTTVRSLLLPFLSRRSNSSGGQIRAAARVAALQVVFLLPFLVALQLLPATWGRQILGDTWDLASLALLPLSIEAVFALISAVANSGHRVAFAGTRSLALRLSVGLPRPFVVLLCAQFWGVQGAAWSMAAIAAVNALIWWGSYYDLARRTRGAAPVV</sequence>
<evidence type="ECO:0000256" key="1">
    <source>
        <dbReference type="SAM" id="Phobius"/>
    </source>
</evidence>
<feature type="transmembrane region" description="Helical" evidence="1">
    <location>
        <begin position="108"/>
        <end position="127"/>
    </location>
</feature>
<feature type="transmembrane region" description="Helical" evidence="1">
    <location>
        <begin position="374"/>
        <end position="393"/>
    </location>
</feature>
<keyword evidence="3" id="KW-1185">Reference proteome</keyword>
<dbReference type="Proteomes" id="UP001300096">
    <property type="component" value="Unassembled WGS sequence"/>
</dbReference>
<comment type="caution">
    <text evidence="2">The sequence shown here is derived from an EMBL/GenBank/DDBJ whole genome shotgun (WGS) entry which is preliminary data.</text>
</comment>
<organism evidence="2 3">
    <name type="scientific">Microbacterium croceum</name>
    <dbReference type="NCBI Taxonomy" id="2851645"/>
    <lineage>
        <taxon>Bacteria</taxon>
        <taxon>Bacillati</taxon>
        <taxon>Actinomycetota</taxon>
        <taxon>Actinomycetes</taxon>
        <taxon>Micrococcales</taxon>
        <taxon>Microbacteriaceae</taxon>
        <taxon>Microbacterium</taxon>
    </lineage>
</organism>
<evidence type="ECO:0000313" key="2">
    <source>
        <dbReference type="EMBL" id="MCK2035911.1"/>
    </source>
</evidence>
<feature type="transmembrane region" description="Helical" evidence="1">
    <location>
        <begin position="347"/>
        <end position="368"/>
    </location>
</feature>
<proteinExistence type="predicted"/>
<name>A0ABT0FDR6_9MICO</name>
<dbReference type="RefSeq" id="WP_247629310.1">
    <property type="nucleotide sequence ID" value="NZ_JAHWXN010000001.1"/>
</dbReference>
<evidence type="ECO:0000313" key="3">
    <source>
        <dbReference type="Proteomes" id="UP001300096"/>
    </source>
</evidence>
<feature type="transmembrane region" description="Helical" evidence="1">
    <location>
        <begin position="240"/>
        <end position="263"/>
    </location>
</feature>
<feature type="transmembrane region" description="Helical" evidence="1">
    <location>
        <begin position="168"/>
        <end position="186"/>
    </location>
</feature>
<accession>A0ABT0FDR6</accession>
<feature type="transmembrane region" description="Helical" evidence="1">
    <location>
        <begin position="316"/>
        <end position="335"/>
    </location>
</feature>
<dbReference type="EMBL" id="JAHWXN010000001">
    <property type="protein sequence ID" value="MCK2035911.1"/>
    <property type="molecule type" value="Genomic_DNA"/>
</dbReference>
<feature type="transmembrane region" description="Helical" evidence="1">
    <location>
        <begin position="15"/>
        <end position="36"/>
    </location>
</feature>
<feature type="transmembrane region" description="Helical" evidence="1">
    <location>
        <begin position="42"/>
        <end position="62"/>
    </location>
</feature>
<protein>
    <submittedName>
        <fullName evidence="2">Uncharacterized protein</fullName>
    </submittedName>
</protein>
<keyword evidence="1" id="KW-1133">Transmembrane helix</keyword>
<keyword evidence="1" id="KW-0472">Membrane</keyword>
<gene>
    <name evidence="2" type="ORF">KZC51_07160</name>
</gene>
<keyword evidence="1" id="KW-0812">Transmembrane</keyword>